<dbReference type="OrthoDB" id="3422001at2"/>
<dbReference type="EMBL" id="CP000249">
    <property type="protein sequence ID" value="ABD12675.1"/>
    <property type="molecule type" value="Genomic_DNA"/>
</dbReference>
<organism evidence="3 4">
    <name type="scientific">Frankia casuarinae (strain DSM 45818 / CECT 9043 / HFP020203 / CcI3)</name>
    <dbReference type="NCBI Taxonomy" id="106370"/>
    <lineage>
        <taxon>Bacteria</taxon>
        <taxon>Bacillati</taxon>
        <taxon>Actinomycetota</taxon>
        <taxon>Actinomycetes</taxon>
        <taxon>Frankiales</taxon>
        <taxon>Frankiaceae</taxon>
        <taxon>Frankia</taxon>
    </lineage>
</organism>
<dbReference type="GO" id="GO:0016740">
    <property type="term" value="F:transferase activity"/>
    <property type="evidence" value="ECO:0007669"/>
    <property type="project" value="UniProtKB-KW"/>
</dbReference>
<feature type="region of interest" description="Disordered" evidence="1">
    <location>
        <begin position="224"/>
        <end position="258"/>
    </location>
</feature>
<feature type="compositionally biased region" description="Basic and acidic residues" evidence="1">
    <location>
        <begin position="227"/>
        <end position="249"/>
    </location>
</feature>
<keyword evidence="4" id="KW-1185">Reference proteome</keyword>
<dbReference type="CDD" id="cd06532">
    <property type="entry name" value="Glyco_transf_25"/>
    <property type="match status" value="1"/>
</dbReference>
<dbReference type="KEGG" id="fra:Francci3_3318"/>
<dbReference type="Proteomes" id="UP000001937">
    <property type="component" value="Chromosome"/>
</dbReference>
<dbReference type="eggNOG" id="COG3306">
    <property type="taxonomic scope" value="Bacteria"/>
</dbReference>
<keyword evidence="3" id="KW-0808">Transferase</keyword>
<dbReference type="RefSeq" id="WP_011437701.1">
    <property type="nucleotide sequence ID" value="NC_007777.1"/>
</dbReference>
<protein>
    <submittedName>
        <fullName evidence="3">Glycosyl transferase, family 25</fullName>
    </submittedName>
</protein>
<evidence type="ECO:0000256" key="1">
    <source>
        <dbReference type="SAM" id="MobiDB-lite"/>
    </source>
</evidence>
<gene>
    <name evidence="3" type="ordered locus">Francci3_3318</name>
</gene>
<dbReference type="STRING" id="106370.Francci3_3318"/>
<dbReference type="Pfam" id="PF01755">
    <property type="entry name" value="Glyco_transf_25"/>
    <property type="match status" value="1"/>
</dbReference>
<evidence type="ECO:0000313" key="3">
    <source>
        <dbReference type="EMBL" id="ABD12675.1"/>
    </source>
</evidence>
<dbReference type="InterPro" id="IPR002654">
    <property type="entry name" value="Glyco_trans_25"/>
</dbReference>
<dbReference type="HOGENOM" id="CLU_1076687_0_0_11"/>
<reference evidence="3 4" key="1">
    <citation type="journal article" date="2007" name="Genome Res.">
        <title>Genome characteristics of facultatively symbiotic Frankia sp. strains reflect host range and host plant biogeography.</title>
        <authorList>
            <person name="Normand P."/>
            <person name="Lapierre P."/>
            <person name="Tisa L.S."/>
            <person name="Gogarten J.P."/>
            <person name="Alloisio N."/>
            <person name="Bagnarol E."/>
            <person name="Bassi C.A."/>
            <person name="Berry A.M."/>
            <person name="Bickhart D.M."/>
            <person name="Choisne N."/>
            <person name="Couloux A."/>
            <person name="Cournoyer B."/>
            <person name="Cruveiller S."/>
            <person name="Daubin V."/>
            <person name="Demange N."/>
            <person name="Francino M.P."/>
            <person name="Goltsman E."/>
            <person name="Huang Y."/>
            <person name="Kopp O.R."/>
            <person name="Labarre L."/>
            <person name="Lapidus A."/>
            <person name="Lavire C."/>
            <person name="Marechal J."/>
            <person name="Martinez M."/>
            <person name="Mastronunzio J.E."/>
            <person name="Mullin B.C."/>
            <person name="Niemann J."/>
            <person name="Pujic P."/>
            <person name="Rawnsley T."/>
            <person name="Rouy Z."/>
            <person name="Schenowitz C."/>
            <person name="Sellstedt A."/>
            <person name="Tavares F."/>
            <person name="Tomkins J.P."/>
            <person name="Vallenet D."/>
            <person name="Valverde C."/>
            <person name="Wall L.G."/>
            <person name="Wang Y."/>
            <person name="Medigue C."/>
            <person name="Benson D.R."/>
        </authorList>
    </citation>
    <scope>NUCLEOTIDE SEQUENCE [LARGE SCALE GENOMIC DNA]</scope>
    <source>
        <strain evidence="4">DSM 45818 / CECT 9043 / CcI3</strain>
    </source>
</reference>
<feature type="domain" description="Glycosyl transferase family 25" evidence="2">
    <location>
        <begin position="8"/>
        <end position="129"/>
    </location>
</feature>
<evidence type="ECO:0000259" key="2">
    <source>
        <dbReference type="Pfam" id="PF01755"/>
    </source>
</evidence>
<evidence type="ECO:0000313" key="4">
    <source>
        <dbReference type="Proteomes" id="UP000001937"/>
    </source>
</evidence>
<proteinExistence type="predicted"/>
<sequence length="258" mass="29337">MITPADLRTYVINLLRRPDRRARMTHVLPPELKATFTSDWRGLFDGLNLTRSQLDAAGYTLFPWQIESDNPWWARPLKYGEIGCTLAHLACWRHAAQTGDEPFIVFLEDDLVIPDAFLDQLLAGLHQLTRHGPFDLLYLGRFPLEPDHDQPVLDGFVSPGYSHCTFGYLLTRPGLGLVLAAHIEEAVVPVDEFLPALYIDHPRPDLRARFRRRLTALAFEPPLVSQRPKDEAGSDTERSAFVEPRDRQPEQGAANPRR</sequence>
<name>Q2J7R7_FRACC</name>
<dbReference type="AlphaFoldDB" id="Q2J7R7"/>
<dbReference type="CAZy" id="GT25">
    <property type="family name" value="Glycosyltransferase Family 25"/>
</dbReference>
<accession>Q2J7R7</accession>